<feature type="short sequence motif" description="DGA/G" evidence="4">
    <location>
        <begin position="849"/>
        <end position="851"/>
    </location>
</feature>
<dbReference type="PANTHER" id="PTHR24185:SF1">
    <property type="entry name" value="CALCIUM-INDEPENDENT PHOSPHOLIPASE A2-GAMMA"/>
    <property type="match status" value="1"/>
</dbReference>
<evidence type="ECO:0000256" key="1">
    <source>
        <dbReference type="ARBA" id="ARBA00022801"/>
    </source>
</evidence>
<evidence type="ECO:0000313" key="8">
    <source>
        <dbReference type="Proteomes" id="UP000573603"/>
    </source>
</evidence>
<evidence type="ECO:0000256" key="2">
    <source>
        <dbReference type="ARBA" id="ARBA00022963"/>
    </source>
</evidence>
<dbReference type="GO" id="GO:0046486">
    <property type="term" value="P:glycerolipid metabolic process"/>
    <property type="evidence" value="ECO:0007669"/>
    <property type="project" value="UniProtKB-ARBA"/>
</dbReference>
<dbReference type="Pfam" id="PF01734">
    <property type="entry name" value="Patatin"/>
    <property type="match status" value="1"/>
</dbReference>
<dbReference type="GO" id="GO:0019369">
    <property type="term" value="P:arachidonate metabolic process"/>
    <property type="evidence" value="ECO:0007669"/>
    <property type="project" value="TreeGrafter"/>
</dbReference>
<dbReference type="PANTHER" id="PTHR24185">
    <property type="entry name" value="CALCIUM-INDEPENDENT PHOSPHOLIPASE A2-GAMMA"/>
    <property type="match status" value="1"/>
</dbReference>
<feature type="domain" description="PNPLA" evidence="6">
    <location>
        <begin position="608"/>
        <end position="862"/>
    </location>
</feature>
<dbReference type="GO" id="GO:0047499">
    <property type="term" value="F:calcium-independent phospholipase A2 activity"/>
    <property type="evidence" value="ECO:0007669"/>
    <property type="project" value="TreeGrafter"/>
</dbReference>
<sequence length="1000" mass="112474">MEASEEGLFKFSQLLRSFSCEQVPIDLFVRACEPKVTWSSTGEIIERLPLEAGVPEWLVDFYRANRAIFQGKVSETHRSYLETSVRASVTYFRVTNEGHPDLEPDQDILIIDERVVSLERLAITLQAFPSINTEIIGEEMRDRFMDVVKTSILPLLSVITDADIEDWFLPRNLKVREDYLSSLFELLYQAADILGVDYPALPLSLPRRILTLITAETLNSCGTLFSVISETFDTFQSRSHMQLELGFLSLRVNTDERSNAMLGYTLSLLLSSKVIPARDKTSDNRLTEALSSWRPLSQINPSPMETLVATSLCCQLKLGAVQISLTTALDTKALHGLLLARRKQYKEATRILESTIKDIISQYGRTSIQLGIVTAELANCYNILRQEEKAEVCLKTTLESRKGSSLMLRRDGAYLSLALADSLIGRARYNEALPILQSIIENSDILATPRMMSALRLAKCQRRLRKDPHEAFEQDSALWAGFELLAHVPGVLTTEYIEELACSISEMPRVQVGQSQNVLELMEVVNRVLGKVSSVTDSPSWEWYAELQQEYSGRDTGHAKPGKGRRKEEDAKIKDVDDDGTQDPPRPSLQIDEDIANDAGPWSERLVLALDGGGVCALSSLLILKRLMRRIRQLEISHPDGPAYLSGSHAGMRHTEHNMDMLKGLLDSDRVDEFLPCHYFDYVAGTSTGGLSSIMLGTLRMSSDEAIDGFVHFGNAVFGHPRLFHGAPASIPLRAKYSSAKASEAFQSVMMNSKRKVGEESLRAGVLLEYEAFRYKYITETEPFMDDDRYPRTMIISYVDKGYVARDYIWKSYDYLERNSATIWEVACATSARPFYFDAIEIGGFRYFDGGLVAAYDLLKLTLREVYFQHAVSPSVLVSIGTDLPSEGQEPSGPYKEEGTRSWFTDARFMEGVHAYRLDAGQSLLTIPFDDWRPINTGNSTIQEITDITDDYLRLEEVRDSIDNIAKEAVRIRRARAKTKQWEAFAADVVSVCPLCRLSK</sequence>
<dbReference type="EMBL" id="JABEVY010000020">
    <property type="protein sequence ID" value="KAF5254432.1"/>
    <property type="molecule type" value="Genomic_DNA"/>
</dbReference>
<comment type="caution">
    <text evidence="4">Lacks conserved residue(s) required for the propagation of feature annotation.</text>
</comment>
<dbReference type="InterPro" id="IPR011990">
    <property type="entry name" value="TPR-like_helical_dom_sf"/>
</dbReference>
<gene>
    <name evidence="7" type="ORF">FANTH_690</name>
</gene>
<comment type="caution">
    <text evidence="7">The sequence shown here is derived from an EMBL/GenBank/DDBJ whole genome shotgun (WGS) entry which is preliminary data.</text>
</comment>
<reference evidence="7 8" key="1">
    <citation type="journal article" date="2020" name="BMC Genomics">
        <title>Correction to: Identification and distribution of gene clusters required for synthesis of sphingolipid metabolism inhibitors in diverse species of the filamentous fungus Fusarium.</title>
        <authorList>
            <person name="Kim H.S."/>
            <person name="Lohmar J.M."/>
            <person name="Busman M."/>
            <person name="Brown D.W."/>
            <person name="Naumann T.A."/>
            <person name="Divon H.H."/>
            <person name="Lysoe E."/>
            <person name="Uhlig S."/>
            <person name="Proctor R.H."/>
        </authorList>
    </citation>
    <scope>NUCLEOTIDE SEQUENCE [LARGE SCALE GENOMIC DNA]</scope>
    <source>
        <strain evidence="7 8">NRRL 25214</strain>
    </source>
</reference>
<keyword evidence="2 4" id="KW-0442">Lipid degradation</keyword>
<feature type="active site" description="Proton acceptor" evidence="4">
    <location>
        <position position="849"/>
    </location>
</feature>
<dbReference type="InterPro" id="IPR016035">
    <property type="entry name" value="Acyl_Trfase/lysoPLipase"/>
</dbReference>
<evidence type="ECO:0000313" key="7">
    <source>
        <dbReference type="EMBL" id="KAF5254432.1"/>
    </source>
</evidence>
<accession>A0A8H4ZY57</accession>
<keyword evidence="3 4" id="KW-0443">Lipid metabolism</keyword>
<proteinExistence type="predicted"/>
<feature type="compositionally biased region" description="Basic and acidic residues" evidence="5">
    <location>
        <begin position="566"/>
        <end position="575"/>
    </location>
</feature>
<dbReference type="Gene3D" id="1.25.40.10">
    <property type="entry name" value="Tetratricopeptide repeat domain"/>
    <property type="match status" value="1"/>
</dbReference>
<dbReference type="Gene3D" id="3.40.1090.10">
    <property type="entry name" value="Cytosolic phospholipase A2 catalytic domain"/>
    <property type="match status" value="1"/>
</dbReference>
<evidence type="ECO:0000256" key="4">
    <source>
        <dbReference type="PROSITE-ProRule" id="PRU01161"/>
    </source>
</evidence>
<dbReference type="SUPFAM" id="SSF52151">
    <property type="entry name" value="FabD/lysophospholipase-like"/>
    <property type="match status" value="1"/>
</dbReference>
<dbReference type="GO" id="GO:0016020">
    <property type="term" value="C:membrane"/>
    <property type="evidence" value="ECO:0007669"/>
    <property type="project" value="TreeGrafter"/>
</dbReference>
<dbReference type="Proteomes" id="UP000573603">
    <property type="component" value="Unassembled WGS sequence"/>
</dbReference>
<feature type="active site" description="Nucleophile" evidence="4">
    <location>
        <position position="687"/>
    </location>
</feature>
<evidence type="ECO:0000256" key="5">
    <source>
        <dbReference type="SAM" id="MobiDB-lite"/>
    </source>
</evidence>
<evidence type="ECO:0000256" key="3">
    <source>
        <dbReference type="ARBA" id="ARBA00023098"/>
    </source>
</evidence>
<dbReference type="SUPFAM" id="SSF48452">
    <property type="entry name" value="TPR-like"/>
    <property type="match status" value="1"/>
</dbReference>
<dbReference type="PROSITE" id="PS51635">
    <property type="entry name" value="PNPLA"/>
    <property type="match status" value="1"/>
</dbReference>
<feature type="short sequence motif" description="GXSXG" evidence="4">
    <location>
        <begin position="685"/>
        <end position="689"/>
    </location>
</feature>
<organism evidence="7 8">
    <name type="scientific">Fusarium anthophilum</name>
    <dbReference type="NCBI Taxonomy" id="48485"/>
    <lineage>
        <taxon>Eukaryota</taxon>
        <taxon>Fungi</taxon>
        <taxon>Dikarya</taxon>
        <taxon>Ascomycota</taxon>
        <taxon>Pezizomycotina</taxon>
        <taxon>Sordariomycetes</taxon>
        <taxon>Hypocreomycetidae</taxon>
        <taxon>Hypocreales</taxon>
        <taxon>Nectriaceae</taxon>
        <taxon>Fusarium</taxon>
        <taxon>Fusarium fujikuroi species complex</taxon>
    </lineage>
</organism>
<keyword evidence="1 4" id="KW-0378">Hydrolase</keyword>
<protein>
    <recommendedName>
        <fullName evidence="6">PNPLA domain-containing protein</fullName>
    </recommendedName>
</protein>
<keyword evidence="8" id="KW-1185">Reference proteome</keyword>
<dbReference type="AlphaFoldDB" id="A0A8H4ZY57"/>
<evidence type="ECO:0000259" key="6">
    <source>
        <dbReference type="PROSITE" id="PS51635"/>
    </source>
</evidence>
<name>A0A8H4ZY57_9HYPO</name>
<dbReference type="GO" id="GO:0016042">
    <property type="term" value="P:lipid catabolic process"/>
    <property type="evidence" value="ECO:0007669"/>
    <property type="project" value="UniProtKB-UniRule"/>
</dbReference>
<dbReference type="InterPro" id="IPR002641">
    <property type="entry name" value="PNPLA_dom"/>
</dbReference>
<feature type="region of interest" description="Disordered" evidence="5">
    <location>
        <begin position="553"/>
        <end position="595"/>
    </location>
</feature>